<name>A0A699ZGE2_HAELA</name>
<evidence type="ECO:0000313" key="1">
    <source>
        <dbReference type="EMBL" id="GFH20260.1"/>
    </source>
</evidence>
<accession>A0A699ZGE2</accession>
<proteinExistence type="predicted"/>
<comment type="caution">
    <text evidence="1">The sequence shown here is derived from an EMBL/GenBank/DDBJ whole genome shotgun (WGS) entry which is preliminary data.</text>
</comment>
<reference evidence="1 2" key="1">
    <citation type="submission" date="2020-02" db="EMBL/GenBank/DDBJ databases">
        <title>Draft genome sequence of Haematococcus lacustris strain NIES-144.</title>
        <authorList>
            <person name="Morimoto D."/>
            <person name="Nakagawa S."/>
            <person name="Yoshida T."/>
            <person name="Sawayama S."/>
        </authorList>
    </citation>
    <scope>NUCLEOTIDE SEQUENCE [LARGE SCALE GENOMIC DNA]</scope>
    <source>
        <strain evidence="1 2">NIES-144</strain>
    </source>
</reference>
<protein>
    <submittedName>
        <fullName evidence="1">Sacchrp_dh_NADP domain-containing protein</fullName>
    </submittedName>
</protein>
<dbReference type="EMBL" id="BLLF01001604">
    <property type="protein sequence ID" value="GFH20260.1"/>
    <property type="molecule type" value="Genomic_DNA"/>
</dbReference>
<sequence>MRGHKQSGGSRNQERKLGRVMSRTIHKLAELACIHEEWQELQRHLCPPAAGAVHGLQRGWLCSGRVARPDQAWGVVPRDGEKAARCMQEKEALADRRAFIKFAATGCERLDLNRSAWSLESDPQQIGGLIYW</sequence>
<gene>
    <name evidence="1" type="ORF">HaLaN_17351</name>
</gene>
<dbReference type="AlphaFoldDB" id="A0A699ZGE2"/>
<dbReference type="Proteomes" id="UP000485058">
    <property type="component" value="Unassembled WGS sequence"/>
</dbReference>
<organism evidence="1 2">
    <name type="scientific">Haematococcus lacustris</name>
    <name type="common">Green alga</name>
    <name type="synonym">Haematococcus pluvialis</name>
    <dbReference type="NCBI Taxonomy" id="44745"/>
    <lineage>
        <taxon>Eukaryota</taxon>
        <taxon>Viridiplantae</taxon>
        <taxon>Chlorophyta</taxon>
        <taxon>core chlorophytes</taxon>
        <taxon>Chlorophyceae</taxon>
        <taxon>CS clade</taxon>
        <taxon>Chlamydomonadales</taxon>
        <taxon>Haematococcaceae</taxon>
        <taxon>Haematococcus</taxon>
    </lineage>
</organism>
<keyword evidence="2" id="KW-1185">Reference proteome</keyword>
<evidence type="ECO:0000313" key="2">
    <source>
        <dbReference type="Proteomes" id="UP000485058"/>
    </source>
</evidence>